<dbReference type="FunFam" id="3.40.50.300:FF:001447">
    <property type="entry name" value="Ras-related protein Rab-1B"/>
    <property type="match status" value="1"/>
</dbReference>
<dbReference type="InterPro" id="IPR005225">
    <property type="entry name" value="Small_GTP-bd"/>
</dbReference>
<reference evidence="7" key="1">
    <citation type="submission" date="2020-01" db="EMBL/GenBank/DDBJ databases">
        <title>Draft genome sequence of the Termite Coptotermes fromosanus.</title>
        <authorList>
            <person name="Itakura S."/>
            <person name="Yosikawa Y."/>
            <person name="Umezawa K."/>
        </authorList>
    </citation>
    <scope>NUCLEOTIDE SEQUENCE [LARGE SCALE GENOMIC DNA]</scope>
</reference>
<keyword evidence="7" id="KW-1185">Reference proteome</keyword>
<dbReference type="InterPro" id="IPR001806">
    <property type="entry name" value="Small_GTPase"/>
</dbReference>
<dbReference type="NCBIfam" id="TIGR00231">
    <property type="entry name" value="small_GTP"/>
    <property type="match status" value="1"/>
</dbReference>
<evidence type="ECO:0000256" key="4">
    <source>
        <dbReference type="ARBA" id="ARBA00023288"/>
    </source>
</evidence>
<evidence type="ECO:0000313" key="6">
    <source>
        <dbReference type="EMBL" id="GFG36371.1"/>
    </source>
</evidence>
<keyword evidence="5" id="KW-0636">Prenylation</keyword>
<keyword evidence="4" id="KW-0449">Lipoprotein</keyword>
<dbReference type="PROSITE" id="PS51419">
    <property type="entry name" value="RAB"/>
    <property type="match status" value="1"/>
</dbReference>
<dbReference type="PRINTS" id="PR00449">
    <property type="entry name" value="RASTRNSFRMNG"/>
</dbReference>
<dbReference type="EMBL" id="BLKM01000630">
    <property type="protein sequence ID" value="GFG36371.1"/>
    <property type="molecule type" value="Genomic_DNA"/>
</dbReference>
<dbReference type="InterPro" id="IPR027417">
    <property type="entry name" value="P-loop_NTPase"/>
</dbReference>
<dbReference type="PROSITE" id="PS51421">
    <property type="entry name" value="RAS"/>
    <property type="match status" value="1"/>
</dbReference>
<proteinExistence type="inferred from homology"/>
<protein>
    <recommendedName>
        <fullName evidence="8">Ras-related protein Rab-27A</fullName>
    </recommendedName>
</protein>
<dbReference type="OrthoDB" id="9989112at2759"/>
<dbReference type="SMART" id="SM00174">
    <property type="entry name" value="RHO"/>
    <property type="match status" value="1"/>
</dbReference>
<dbReference type="InParanoid" id="A0A6L2PUS6"/>
<evidence type="ECO:0008006" key="8">
    <source>
        <dbReference type="Google" id="ProtNLM"/>
    </source>
</evidence>
<evidence type="ECO:0000313" key="7">
    <source>
        <dbReference type="Proteomes" id="UP000502823"/>
    </source>
</evidence>
<evidence type="ECO:0000256" key="5">
    <source>
        <dbReference type="ARBA" id="ARBA00023289"/>
    </source>
</evidence>
<gene>
    <name evidence="6" type="ORF">Cfor_06543</name>
</gene>
<name>A0A6L2PUS6_COPFO</name>
<keyword evidence="2" id="KW-0547">Nucleotide-binding</keyword>
<sequence>MDYDYLIKFLALGDSGVGKTSFLYQYTDGTFNNRFISTVGIDFREKRLVYRSQGRSQRVHLQLWDTAGQERYRSLTTAFYRDAMGFLLLFDLTNEQSFLEIRNWLDQLRTHAYCEDPDVVLCGNKCDLEDRRIISEQRAKETAEKYG</sequence>
<keyword evidence="3" id="KW-0342">GTP-binding</keyword>
<evidence type="ECO:0000256" key="2">
    <source>
        <dbReference type="ARBA" id="ARBA00022741"/>
    </source>
</evidence>
<dbReference type="InterPro" id="IPR050305">
    <property type="entry name" value="Small_GTPase_Rab"/>
</dbReference>
<dbReference type="Pfam" id="PF00071">
    <property type="entry name" value="Ras"/>
    <property type="match status" value="1"/>
</dbReference>
<dbReference type="PROSITE" id="PS51420">
    <property type="entry name" value="RHO"/>
    <property type="match status" value="1"/>
</dbReference>
<dbReference type="SUPFAM" id="SSF52540">
    <property type="entry name" value="P-loop containing nucleoside triphosphate hydrolases"/>
    <property type="match status" value="1"/>
</dbReference>
<dbReference type="AlphaFoldDB" id="A0A6L2PUS6"/>
<evidence type="ECO:0000256" key="1">
    <source>
        <dbReference type="ARBA" id="ARBA00006270"/>
    </source>
</evidence>
<feature type="non-terminal residue" evidence="6">
    <location>
        <position position="147"/>
    </location>
</feature>
<dbReference type="Gene3D" id="3.40.50.300">
    <property type="entry name" value="P-loop containing nucleotide triphosphate hydrolases"/>
    <property type="match status" value="1"/>
</dbReference>
<dbReference type="Proteomes" id="UP000502823">
    <property type="component" value="Unassembled WGS sequence"/>
</dbReference>
<dbReference type="SMART" id="SM00175">
    <property type="entry name" value="RAB"/>
    <property type="match status" value="1"/>
</dbReference>
<dbReference type="GO" id="GO:0005525">
    <property type="term" value="F:GTP binding"/>
    <property type="evidence" value="ECO:0007669"/>
    <property type="project" value="UniProtKB-KW"/>
</dbReference>
<dbReference type="FunCoup" id="A0A6L2PUS6">
    <property type="interactions" value="67"/>
</dbReference>
<dbReference type="GO" id="GO:0003924">
    <property type="term" value="F:GTPase activity"/>
    <property type="evidence" value="ECO:0007669"/>
    <property type="project" value="InterPro"/>
</dbReference>
<evidence type="ECO:0000256" key="3">
    <source>
        <dbReference type="ARBA" id="ARBA00023134"/>
    </source>
</evidence>
<comment type="similarity">
    <text evidence="1">Belongs to the small GTPase superfamily. Rab family.</text>
</comment>
<dbReference type="SMART" id="SM00173">
    <property type="entry name" value="RAS"/>
    <property type="match status" value="1"/>
</dbReference>
<organism evidence="6 7">
    <name type="scientific">Coptotermes formosanus</name>
    <name type="common">Formosan subterranean termite</name>
    <dbReference type="NCBI Taxonomy" id="36987"/>
    <lineage>
        <taxon>Eukaryota</taxon>
        <taxon>Metazoa</taxon>
        <taxon>Ecdysozoa</taxon>
        <taxon>Arthropoda</taxon>
        <taxon>Hexapoda</taxon>
        <taxon>Insecta</taxon>
        <taxon>Pterygota</taxon>
        <taxon>Neoptera</taxon>
        <taxon>Polyneoptera</taxon>
        <taxon>Dictyoptera</taxon>
        <taxon>Blattodea</taxon>
        <taxon>Blattoidea</taxon>
        <taxon>Termitoidae</taxon>
        <taxon>Rhinotermitidae</taxon>
        <taxon>Coptotermes</taxon>
    </lineage>
</organism>
<dbReference type="PANTHER" id="PTHR47980">
    <property type="entry name" value="LD44762P"/>
    <property type="match status" value="1"/>
</dbReference>
<accession>A0A6L2PUS6</accession>
<comment type="caution">
    <text evidence="6">The sequence shown here is derived from an EMBL/GenBank/DDBJ whole genome shotgun (WGS) entry which is preliminary data.</text>
</comment>